<evidence type="ECO:0000256" key="6">
    <source>
        <dbReference type="ARBA" id="ARBA00022692"/>
    </source>
</evidence>
<feature type="transmembrane region" description="Helical" evidence="12">
    <location>
        <begin position="53"/>
        <end position="70"/>
    </location>
</feature>
<protein>
    <recommendedName>
        <fullName evidence="11">Probable alginate O-acetylase</fullName>
        <ecNumber evidence="11">2.3.1.-</ecNumber>
    </recommendedName>
</protein>
<comment type="similarity">
    <text evidence="3 11">Belongs to the membrane-bound acyltransferase family.</text>
</comment>
<dbReference type="EMBL" id="FOFS01000018">
    <property type="protein sequence ID" value="SER16673.1"/>
    <property type="molecule type" value="Genomic_DNA"/>
</dbReference>
<sequence length="496" mass="56393">MLFNSFEFLCIFLPIALSVFFILGRWRGPSIALGWVVASSLFFYAYWNPWQLWVLAGSLFGNFYLGKRVSTGEHRRVWLSIGVTLNIAVLLFFKYSNPTVDKLDHWLDLGWNWHHVIMPLGLSFYTFQQMAYLIDSHRAGESEPSFLRFTLFVTFFPHVIIGPIVHHREMLPQFADPKVFTPQLANFNLGLPLFFLGLFKKVAIADPIGHLVDPAFAAAAAGTHLSLFEAWAAALGYTFQLYFDFSGYADMAIGLARMFGVQLPQNFDSPYKSRSMAELWRRWHMTLMRFMREYFYIPLGGNRKGPTRQKLNMFLTMVMCGLWHGDGAGWTFFVFGVAHGIAMIINLSWMRWREANNIQLGAWWEVYASWALTMLTWCLGLVLFRAANVSTAVDIWKGMAGVYGAALPDQLLAFVPVLKEWITPVRVLPHLAGGTVLGLMELSAMLALSVLLTLGFKNMAEISQRRRVLLLVLCFAFAIQGALFAGVPAQFLYFQF</sequence>
<feature type="transmembrane region" description="Helical" evidence="12">
    <location>
        <begin position="362"/>
        <end position="384"/>
    </location>
</feature>
<keyword evidence="5 11" id="KW-0808">Transferase</keyword>
<dbReference type="PIRSF" id="PIRSF500217">
    <property type="entry name" value="AlgI"/>
    <property type="match status" value="1"/>
</dbReference>
<dbReference type="RefSeq" id="WP_093289392.1">
    <property type="nucleotide sequence ID" value="NZ_FOFS01000018.1"/>
</dbReference>
<keyword evidence="4 11" id="KW-1003">Cell membrane</keyword>
<dbReference type="InterPro" id="IPR051085">
    <property type="entry name" value="MB_O-acyltransferase"/>
</dbReference>
<evidence type="ECO:0000313" key="14">
    <source>
        <dbReference type="Proteomes" id="UP000199233"/>
    </source>
</evidence>
<evidence type="ECO:0000256" key="5">
    <source>
        <dbReference type="ARBA" id="ARBA00022679"/>
    </source>
</evidence>
<evidence type="ECO:0000256" key="10">
    <source>
        <dbReference type="ARBA" id="ARBA00023315"/>
    </source>
</evidence>
<accession>A0A1H9M0T4</accession>
<dbReference type="GO" id="GO:0005886">
    <property type="term" value="C:plasma membrane"/>
    <property type="evidence" value="ECO:0007669"/>
    <property type="project" value="UniProtKB-SubCell"/>
</dbReference>
<dbReference type="PANTHER" id="PTHR13285">
    <property type="entry name" value="ACYLTRANSFERASE"/>
    <property type="match status" value="1"/>
</dbReference>
<feature type="transmembrane region" description="Helical" evidence="12">
    <location>
        <begin position="468"/>
        <end position="493"/>
    </location>
</feature>
<keyword evidence="7 11" id="KW-0016">Alginate biosynthesis</keyword>
<evidence type="ECO:0000256" key="7">
    <source>
        <dbReference type="ARBA" id="ARBA00022841"/>
    </source>
</evidence>
<feature type="transmembrane region" description="Helical" evidence="12">
    <location>
        <begin position="185"/>
        <end position="203"/>
    </location>
</feature>
<dbReference type="PANTHER" id="PTHR13285:SF23">
    <property type="entry name" value="TEICHOIC ACID D-ALANYLTRANSFERASE"/>
    <property type="match status" value="1"/>
</dbReference>
<dbReference type="Proteomes" id="UP000199233">
    <property type="component" value="Unassembled WGS sequence"/>
</dbReference>
<evidence type="ECO:0000256" key="2">
    <source>
        <dbReference type="ARBA" id="ARBA00005182"/>
    </source>
</evidence>
<keyword evidence="9 11" id="KW-0472">Membrane</keyword>
<dbReference type="PIRSF" id="PIRSF016636">
    <property type="entry name" value="AlgI_DltB"/>
    <property type="match status" value="1"/>
</dbReference>
<evidence type="ECO:0000256" key="8">
    <source>
        <dbReference type="ARBA" id="ARBA00022989"/>
    </source>
</evidence>
<feature type="transmembrane region" description="Helical" evidence="12">
    <location>
        <begin position="6"/>
        <end position="23"/>
    </location>
</feature>
<keyword evidence="8 12" id="KW-1133">Transmembrane helix</keyword>
<keyword evidence="11" id="KW-0997">Cell inner membrane</keyword>
<proteinExistence type="inferred from homology"/>
<dbReference type="Pfam" id="PF03062">
    <property type="entry name" value="MBOAT"/>
    <property type="match status" value="1"/>
</dbReference>
<dbReference type="UniPathway" id="UPA00286"/>
<evidence type="ECO:0000256" key="1">
    <source>
        <dbReference type="ARBA" id="ARBA00004651"/>
    </source>
</evidence>
<feature type="transmembrane region" description="Helical" evidence="12">
    <location>
        <begin position="146"/>
        <end position="165"/>
    </location>
</feature>
<keyword evidence="14" id="KW-1185">Reference proteome</keyword>
<dbReference type="InterPro" id="IPR028362">
    <property type="entry name" value="AlgI"/>
</dbReference>
<dbReference type="OrthoDB" id="139172at2"/>
<evidence type="ECO:0000256" key="9">
    <source>
        <dbReference type="ARBA" id="ARBA00023136"/>
    </source>
</evidence>
<feature type="transmembrane region" description="Helical" evidence="12">
    <location>
        <begin position="116"/>
        <end position="134"/>
    </location>
</feature>
<feature type="transmembrane region" description="Helical" evidence="12">
    <location>
        <begin position="77"/>
        <end position="96"/>
    </location>
</feature>
<name>A0A1H9M0T4_9GAMM</name>
<evidence type="ECO:0000313" key="13">
    <source>
        <dbReference type="EMBL" id="SER16673.1"/>
    </source>
</evidence>
<dbReference type="GO" id="GO:0016746">
    <property type="term" value="F:acyltransferase activity"/>
    <property type="evidence" value="ECO:0007669"/>
    <property type="project" value="UniProtKB-KW"/>
</dbReference>
<keyword evidence="10 11" id="KW-0012">Acyltransferase</keyword>
<dbReference type="GO" id="GO:0042121">
    <property type="term" value="P:alginic acid biosynthetic process"/>
    <property type="evidence" value="ECO:0007669"/>
    <property type="project" value="UniProtKB-UniRule"/>
</dbReference>
<dbReference type="InterPro" id="IPR004299">
    <property type="entry name" value="MBOAT_fam"/>
</dbReference>
<comment type="pathway">
    <text evidence="2 11">Glycan biosynthesis; alginate biosynthesis.</text>
</comment>
<organism evidence="13 14">
    <name type="scientific">Solimonas aquatica</name>
    <dbReference type="NCBI Taxonomy" id="489703"/>
    <lineage>
        <taxon>Bacteria</taxon>
        <taxon>Pseudomonadati</taxon>
        <taxon>Pseudomonadota</taxon>
        <taxon>Gammaproteobacteria</taxon>
        <taxon>Nevskiales</taxon>
        <taxon>Nevskiaceae</taxon>
        <taxon>Solimonas</taxon>
    </lineage>
</organism>
<comment type="subcellular location">
    <subcellularLocation>
        <location evidence="11">Cell inner membrane</location>
    </subcellularLocation>
    <subcellularLocation>
        <location evidence="1">Cell membrane</location>
        <topology evidence="1">Multi-pass membrane protein</topology>
    </subcellularLocation>
</comment>
<feature type="transmembrane region" description="Helical" evidence="12">
    <location>
        <begin position="215"/>
        <end position="239"/>
    </location>
</feature>
<dbReference type="STRING" id="489703.SAMN04488038_1184"/>
<reference evidence="13 14" key="1">
    <citation type="submission" date="2016-10" db="EMBL/GenBank/DDBJ databases">
        <authorList>
            <person name="de Groot N.N."/>
        </authorList>
    </citation>
    <scope>NUCLEOTIDE SEQUENCE [LARGE SCALE GENOMIC DNA]</scope>
    <source>
        <strain evidence="13 14">DSM 25927</strain>
    </source>
</reference>
<evidence type="ECO:0000256" key="4">
    <source>
        <dbReference type="ARBA" id="ARBA00022475"/>
    </source>
</evidence>
<dbReference type="EC" id="2.3.1.-" evidence="11"/>
<evidence type="ECO:0000256" key="11">
    <source>
        <dbReference type="PIRNR" id="PIRNR016636"/>
    </source>
</evidence>
<evidence type="ECO:0000256" key="3">
    <source>
        <dbReference type="ARBA" id="ARBA00010323"/>
    </source>
</evidence>
<dbReference type="AlphaFoldDB" id="A0A1H9M0T4"/>
<feature type="transmembrane region" description="Helical" evidence="12">
    <location>
        <begin position="431"/>
        <end position="456"/>
    </location>
</feature>
<gene>
    <name evidence="13" type="ORF">SAMN04488038_1184</name>
</gene>
<feature type="transmembrane region" description="Helical" evidence="12">
    <location>
        <begin position="327"/>
        <end position="350"/>
    </location>
</feature>
<evidence type="ECO:0000256" key="12">
    <source>
        <dbReference type="SAM" id="Phobius"/>
    </source>
</evidence>
<keyword evidence="6 11" id="KW-0812">Transmembrane</keyword>
<dbReference type="InterPro" id="IPR024194">
    <property type="entry name" value="Ac/AlaTfrase_AlgI/DltB"/>
</dbReference>